<proteinExistence type="predicted"/>
<organism evidence="2 3">
    <name type="scientific">Advenella kashmirensis</name>
    <dbReference type="NCBI Taxonomy" id="310575"/>
    <lineage>
        <taxon>Bacteria</taxon>
        <taxon>Pseudomonadati</taxon>
        <taxon>Pseudomonadota</taxon>
        <taxon>Betaproteobacteria</taxon>
        <taxon>Burkholderiales</taxon>
        <taxon>Alcaligenaceae</taxon>
    </lineage>
</organism>
<comment type="caution">
    <text evidence="2">The sequence shown here is derived from an EMBL/GenBank/DDBJ whole genome shotgun (WGS) entry which is preliminary data.</text>
</comment>
<name>A0A356LG48_9BURK</name>
<evidence type="ECO:0000313" key="3">
    <source>
        <dbReference type="Proteomes" id="UP000264036"/>
    </source>
</evidence>
<sequence length="146" mass="15715">MNQTSIVPYLFFGGHCEEALNFYKDAVGAQLDMMMRFGESPEPPPPGAVPPDFDNKIMHASFRIGSSLVMASDGCGGDSTLSGFALSVIPVNKEDATRMFNALADGGTVTMPLGETFFSPCFGMLKDRFGMEWMIAMQPAEQAAQA</sequence>
<dbReference type="InterPro" id="IPR029068">
    <property type="entry name" value="Glyas_Bleomycin-R_OHBP_Dase"/>
</dbReference>
<dbReference type="AlphaFoldDB" id="A0A356LG48"/>
<dbReference type="EMBL" id="DOEK01000028">
    <property type="protein sequence ID" value="HBP29990.1"/>
    <property type="molecule type" value="Genomic_DNA"/>
</dbReference>
<dbReference type="SUPFAM" id="SSF54593">
    <property type="entry name" value="Glyoxalase/Bleomycin resistance protein/Dihydroxybiphenyl dioxygenase"/>
    <property type="match status" value="1"/>
</dbReference>
<dbReference type="PANTHER" id="PTHR33990:SF1">
    <property type="entry name" value="PROTEIN YJDN"/>
    <property type="match status" value="1"/>
</dbReference>
<dbReference type="Pfam" id="PF06983">
    <property type="entry name" value="3-dmu-9_3-mt"/>
    <property type="match status" value="1"/>
</dbReference>
<evidence type="ECO:0000313" key="2">
    <source>
        <dbReference type="EMBL" id="HBP29990.1"/>
    </source>
</evidence>
<gene>
    <name evidence="2" type="ORF">DD666_11305</name>
</gene>
<reference evidence="2 3" key="1">
    <citation type="journal article" date="2018" name="Nat. Biotechnol.">
        <title>A standardized bacterial taxonomy based on genome phylogeny substantially revises the tree of life.</title>
        <authorList>
            <person name="Parks D.H."/>
            <person name="Chuvochina M."/>
            <person name="Waite D.W."/>
            <person name="Rinke C."/>
            <person name="Skarshewski A."/>
            <person name="Chaumeil P.A."/>
            <person name="Hugenholtz P."/>
        </authorList>
    </citation>
    <scope>NUCLEOTIDE SEQUENCE [LARGE SCALE GENOMIC DNA]</scope>
    <source>
        <strain evidence="2">UBA10707</strain>
    </source>
</reference>
<dbReference type="Proteomes" id="UP000264036">
    <property type="component" value="Unassembled WGS sequence"/>
</dbReference>
<dbReference type="CDD" id="cd06588">
    <property type="entry name" value="PhnB_like"/>
    <property type="match status" value="1"/>
</dbReference>
<feature type="domain" description="PhnB-like" evidence="1">
    <location>
        <begin position="5"/>
        <end position="135"/>
    </location>
</feature>
<accession>A0A356LG48</accession>
<dbReference type="PANTHER" id="PTHR33990">
    <property type="entry name" value="PROTEIN YJDN-RELATED"/>
    <property type="match status" value="1"/>
</dbReference>
<evidence type="ECO:0000259" key="1">
    <source>
        <dbReference type="Pfam" id="PF06983"/>
    </source>
</evidence>
<protein>
    <submittedName>
        <fullName evidence="2">VOC family protein</fullName>
    </submittedName>
</protein>
<dbReference type="Gene3D" id="3.10.180.10">
    <property type="entry name" value="2,3-Dihydroxybiphenyl 1,2-Dioxygenase, domain 1"/>
    <property type="match status" value="1"/>
</dbReference>
<dbReference type="InterPro" id="IPR028973">
    <property type="entry name" value="PhnB-like"/>
</dbReference>